<evidence type="ECO:0008006" key="3">
    <source>
        <dbReference type="Google" id="ProtNLM"/>
    </source>
</evidence>
<reference evidence="1 2" key="1">
    <citation type="submission" date="2021-07" db="EMBL/GenBank/DDBJ databases">
        <title>Hymenobacter profundi sp. nov., isolated from deep-sea water.</title>
        <authorList>
            <person name="Kim M.K."/>
        </authorList>
    </citation>
    <scope>NUCLEOTIDE SEQUENCE [LARGE SCALE GENOMIC DNA]</scope>
    <source>
        <strain evidence="1 2">M2</strain>
    </source>
</reference>
<dbReference type="Proteomes" id="UP000826188">
    <property type="component" value="Unassembled WGS sequence"/>
</dbReference>
<dbReference type="RefSeq" id="WP_219158864.1">
    <property type="nucleotide sequence ID" value="NZ_JAHWGL010000039.1"/>
</dbReference>
<proteinExistence type="predicted"/>
<protein>
    <recommendedName>
        <fullName evidence="3">Lipocalin-like domain-containing protein</fullName>
    </recommendedName>
</protein>
<evidence type="ECO:0000313" key="1">
    <source>
        <dbReference type="EMBL" id="MBW3129078.1"/>
    </source>
</evidence>
<name>A0ABS6WZQ6_9BACT</name>
<organism evidence="1 2">
    <name type="scientific">Hymenobacter profundi</name>
    <dbReference type="NCBI Taxonomy" id="1982110"/>
    <lineage>
        <taxon>Bacteria</taxon>
        <taxon>Pseudomonadati</taxon>
        <taxon>Bacteroidota</taxon>
        <taxon>Cytophagia</taxon>
        <taxon>Cytophagales</taxon>
        <taxon>Hymenobacteraceae</taxon>
        <taxon>Hymenobacter</taxon>
    </lineage>
</organism>
<dbReference type="EMBL" id="JAHWGL010000039">
    <property type="protein sequence ID" value="MBW3129078.1"/>
    <property type="molecule type" value="Genomic_DNA"/>
</dbReference>
<gene>
    <name evidence="1" type="ORF">KYK14_10980</name>
</gene>
<evidence type="ECO:0000313" key="2">
    <source>
        <dbReference type="Proteomes" id="UP000826188"/>
    </source>
</evidence>
<comment type="caution">
    <text evidence="1">The sequence shown here is derived from an EMBL/GenBank/DDBJ whole genome shotgun (WGS) entry which is preliminary data.</text>
</comment>
<accession>A0ABS6WZQ6</accession>
<sequence length="149" mass="16706">MNVLYQKGGAVLLCVGSLFTTGCSRDSVAGVEDQLVGRWEWVETTLPTDSLKLTPALVGHTSAVEFDRRGRARFYQDNSMTGAAQFTLRRRSHRKQLIVYHGYRAHQFYTVVGNHLYLRDTDAEGRGHLFARKRPVSSVAGNTVSYPTQ</sequence>
<dbReference type="PROSITE" id="PS51257">
    <property type="entry name" value="PROKAR_LIPOPROTEIN"/>
    <property type="match status" value="1"/>
</dbReference>
<keyword evidence="2" id="KW-1185">Reference proteome</keyword>